<gene>
    <name evidence="1" type="ORF">Esi_0091_0027</name>
</gene>
<dbReference type="AlphaFoldDB" id="D7G8P1"/>
<protein>
    <submittedName>
        <fullName evidence="1">Uncharacterized protein</fullName>
    </submittedName>
</protein>
<reference evidence="1 2" key="1">
    <citation type="journal article" date="2010" name="Nature">
        <title>The Ectocarpus genome and the independent evolution of multicellularity in brown algae.</title>
        <authorList>
            <person name="Cock J.M."/>
            <person name="Sterck L."/>
            <person name="Rouze P."/>
            <person name="Scornet D."/>
            <person name="Allen A.E."/>
            <person name="Amoutzias G."/>
            <person name="Anthouard V."/>
            <person name="Artiguenave F."/>
            <person name="Aury J.M."/>
            <person name="Badger J.H."/>
            <person name="Beszteri B."/>
            <person name="Billiau K."/>
            <person name="Bonnet E."/>
            <person name="Bothwell J.H."/>
            <person name="Bowler C."/>
            <person name="Boyen C."/>
            <person name="Brownlee C."/>
            <person name="Carrano C.J."/>
            <person name="Charrier B."/>
            <person name="Cho G.Y."/>
            <person name="Coelho S.M."/>
            <person name="Collen J."/>
            <person name="Corre E."/>
            <person name="Da Silva C."/>
            <person name="Delage L."/>
            <person name="Delaroque N."/>
            <person name="Dittami S.M."/>
            <person name="Doulbeau S."/>
            <person name="Elias M."/>
            <person name="Farnham G."/>
            <person name="Gachon C.M."/>
            <person name="Gschloessl B."/>
            <person name="Heesch S."/>
            <person name="Jabbari K."/>
            <person name="Jubin C."/>
            <person name="Kawai H."/>
            <person name="Kimura K."/>
            <person name="Kloareg B."/>
            <person name="Kupper F.C."/>
            <person name="Lang D."/>
            <person name="Le Bail A."/>
            <person name="Leblanc C."/>
            <person name="Lerouge P."/>
            <person name="Lohr M."/>
            <person name="Lopez P.J."/>
            <person name="Martens C."/>
            <person name="Maumus F."/>
            <person name="Michel G."/>
            <person name="Miranda-Saavedra D."/>
            <person name="Morales J."/>
            <person name="Moreau H."/>
            <person name="Motomura T."/>
            <person name="Nagasato C."/>
            <person name="Napoli C.A."/>
            <person name="Nelson D.R."/>
            <person name="Nyvall-Collen P."/>
            <person name="Peters A.F."/>
            <person name="Pommier C."/>
            <person name="Potin P."/>
            <person name="Poulain J."/>
            <person name="Quesneville H."/>
            <person name="Read B."/>
            <person name="Rensing S.A."/>
            <person name="Ritter A."/>
            <person name="Rousvoal S."/>
            <person name="Samanta M."/>
            <person name="Samson G."/>
            <person name="Schroeder D.C."/>
            <person name="Segurens B."/>
            <person name="Strittmatter M."/>
            <person name="Tonon T."/>
            <person name="Tregear J.W."/>
            <person name="Valentin K."/>
            <person name="von Dassow P."/>
            <person name="Yamagishi T."/>
            <person name="Van de Peer Y."/>
            <person name="Wincker P."/>
        </authorList>
    </citation>
    <scope>NUCLEOTIDE SEQUENCE [LARGE SCALE GENOMIC DNA]</scope>
    <source>
        <strain evidence="2">Ec32 / CCAP1310/4</strain>
    </source>
</reference>
<accession>D7G8P1</accession>
<dbReference type="OrthoDB" id="3261031at2759"/>
<dbReference type="EMBL" id="FN649760">
    <property type="protein sequence ID" value="CBJ28065.1"/>
    <property type="molecule type" value="Genomic_DNA"/>
</dbReference>
<sequence>MRGRLSEDGGIVRGALLELPEGGELLAETVQGSSPLGGGFLCADVQCFVFHVQPSGRIMKKVCGAMTSLQGVFEFFEGAIEKQEDRAALRAARLALPTVAMPGVDDVWFGQRFMAPIRFGLVMWPLRFMTIEMEAAAIFCGGANAVLEGDERLEALGKLEFLGELIVGVETVAVVMESRDCRVMRYIVCSMADGSHICSCTTSPGDFSATRNIHIPPVHMHRINYDRLPYPSPTVGSLVRST</sequence>
<name>D7G8P1_ECTSI</name>
<keyword evidence="2" id="KW-1185">Reference proteome</keyword>
<proteinExistence type="predicted"/>
<organism evidence="1 2">
    <name type="scientific">Ectocarpus siliculosus</name>
    <name type="common">Brown alga</name>
    <name type="synonym">Conferva siliculosa</name>
    <dbReference type="NCBI Taxonomy" id="2880"/>
    <lineage>
        <taxon>Eukaryota</taxon>
        <taxon>Sar</taxon>
        <taxon>Stramenopiles</taxon>
        <taxon>Ochrophyta</taxon>
        <taxon>PX clade</taxon>
        <taxon>Phaeophyceae</taxon>
        <taxon>Ectocarpales</taxon>
        <taxon>Ectocarpaceae</taxon>
        <taxon>Ectocarpus</taxon>
    </lineage>
</organism>
<evidence type="ECO:0000313" key="1">
    <source>
        <dbReference type="EMBL" id="CBJ28065.1"/>
    </source>
</evidence>
<evidence type="ECO:0000313" key="2">
    <source>
        <dbReference type="Proteomes" id="UP000002630"/>
    </source>
</evidence>
<dbReference type="InParanoid" id="D7G8P1"/>
<dbReference type="Proteomes" id="UP000002630">
    <property type="component" value="Unassembled WGS sequence"/>
</dbReference>